<dbReference type="Pfam" id="PF01546">
    <property type="entry name" value="Peptidase_M20"/>
    <property type="match status" value="1"/>
</dbReference>
<evidence type="ECO:0000256" key="9">
    <source>
        <dbReference type="ARBA" id="ARBA00023285"/>
    </source>
</evidence>
<dbReference type="Gene3D" id="3.30.70.360">
    <property type="match status" value="1"/>
</dbReference>
<name>A0A6A6BBR6_9PEZI</name>
<keyword evidence="9" id="KW-0170">Cobalt</keyword>
<evidence type="ECO:0000259" key="11">
    <source>
        <dbReference type="Pfam" id="PF00291"/>
    </source>
</evidence>
<evidence type="ECO:0000256" key="2">
    <source>
        <dbReference type="ARBA" id="ARBA00001947"/>
    </source>
</evidence>
<evidence type="ECO:0000256" key="3">
    <source>
        <dbReference type="ARBA" id="ARBA00005130"/>
    </source>
</evidence>
<dbReference type="InterPro" id="IPR036052">
    <property type="entry name" value="TrpB-like_PALP_sf"/>
</dbReference>
<dbReference type="Proteomes" id="UP000799438">
    <property type="component" value="Unassembled WGS sequence"/>
</dbReference>
<keyword evidence="8" id="KW-0862">Zinc</keyword>
<reference evidence="13" key="1">
    <citation type="journal article" date="2020" name="Stud. Mycol.">
        <title>101 Dothideomycetes genomes: a test case for predicting lifestyles and emergence of pathogens.</title>
        <authorList>
            <person name="Haridas S."/>
            <person name="Albert R."/>
            <person name="Binder M."/>
            <person name="Bloem J."/>
            <person name="Labutti K."/>
            <person name="Salamov A."/>
            <person name="Andreopoulos B."/>
            <person name="Baker S."/>
            <person name="Barry K."/>
            <person name="Bills G."/>
            <person name="Bluhm B."/>
            <person name="Cannon C."/>
            <person name="Castanera R."/>
            <person name="Culley D."/>
            <person name="Daum C."/>
            <person name="Ezra D."/>
            <person name="Gonzalez J."/>
            <person name="Henrissat B."/>
            <person name="Kuo A."/>
            <person name="Liang C."/>
            <person name="Lipzen A."/>
            <person name="Lutzoni F."/>
            <person name="Magnuson J."/>
            <person name="Mondo S."/>
            <person name="Nolan M."/>
            <person name="Ohm R."/>
            <person name="Pangilinan J."/>
            <person name="Park H.-J."/>
            <person name="Ramirez L."/>
            <person name="Alfaro M."/>
            <person name="Sun H."/>
            <person name="Tritt A."/>
            <person name="Yoshinaga Y."/>
            <person name="Zwiers L.-H."/>
            <person name="Turgeon B."/>
            <person name="Goodwin S."/>
            <person name="Spatafora J."/>
            <person name="Crous P."/>
            <person name="Grigoriev I."/>
        </authorList>
    </citation>
    <scope>NUCLEOTIDE SEQUENCE</scope>
    <source>
        <strain evidence="13">CBS 121167</strain>
    </source>
</reference>
<evidence type="ECO:0000256" key="1">
    <source>
        <dbReference type="ARBA" id="ARBA00001941"/>
    </source>
</evidence>
<sequence>MASSRRSLHFNPSARAWVTPPGEPTDLVDAFHQSLPEYTPTRLVSLHEVARELGVGAVYLKEESNRLGLPSFKSLGASWGAFRAVTKNLKLPLDSSITQVKEAAKADPTTVHAATAGNHGRAVARVGSLLGLTVRIFVPQDMHPDTIRLITDEGARLTVVPGSYDDAVTTAFAQCEENGGIMIQDTAFEGYEDVPSWIVQGYSTMMREIDIQLNGLQPDLVITPVGVGSFAQAVVSHYKNPGRSTSVLTVEPDTAACLWKSLEKGTATPLQTIPTIMAGMDCGTVSSIAWPILSSGVDASSTVSDHEAHTATVYLGSKGVSAGPCGAASLASLRRLSPTDKSTLGLHSGSVVVLLCTEGSRAYDIPKSVSSDDAASIAQTLVQINSASPSGGVTPGPGETAVARYIAAWLEHRDIETHWIEQVPGRPSVVGVVRGSGGGKSLMLNGHIDTVTLAGYDGDALSGHIKDGKLYGRGSADMKGSVAAFLAILVEAKRAGLRGDVIFTGVADEEDLSIGTEQVLQAGWRADAAIVGEPSNLDIVFAHKGFVWLQVDIIGVACHGSQPGLGVDAISKAGYFLVELDKYAQELQASPQQSALGTGSVHASLIKGGEEASSYPAQCTIVLERRTVTGETPMSVREEVECILNRISKGVSGFSYKLEVMFSRPTFEIQPEHAFVSLVAQHAKYQTGEAPALRVEPFWTDCALLAGKQIPVVIFGPYGHGLHAKEEWVDVKSVEVMVKTVLGVAYSFCT</sequence>
<dbReference type="PANTHER" id="PTHR42937">
    <property type="match status" value="1"/>
</dbReference>
<comment type="cofactor">
    <cofactor evidence="1">
        <name>Co(2+)</name>
        <dbReference type="ChEBI" id="CHEBI:48828"/>
    </cofactor>
</comment>
<evidence type="ECO:0000256" key="7">
    <source>
        <dbReference type="ARBA" id="ARBA00022801"/>
    </source>
</evidence>
<dbReference type="Gene3D" id="3.40.50.1100">
    <property type="match status" value="3"/>
</dbReference>
<dbReference type="Pfam" id="PF00291">
    <property type="entry name" value="PALP"/>
    <property type="match status" value="1"/>
</dbReference>
<comment type="pathway">
    <text evidence="3">Amino-acid biosynthesis; L-lysine biosynthesis via DAP pathway; LL-2,6-diaminopimelate from (S)-tetrahydrodipicolinate (succinylase route): step 3/3.</text>
</comment>
<dbReference type="InterPro" id="IPR001926">
    <property type="entry name" value="TrpB-like_PALP"/>
</dbReference>
<comment type="cofactor">
    <cofactor evidence="2">
        <name>Zn(2+)</name>
        <dbReference type="ChEBI" id="CHEBI:29105"/>
    </cofactor>
</comment>
<feature type="domain" description="Tryptophan synthase beta chain-like PALP" evidence="11">
    <location>
        <begin position="37"/>
        <end position="356"/>
    </location>
</feature>
<evidence type="ECO:0000256" key="10">
    <source>
        <dbReference type="ARBA" id="ARBA00051301"/>
    </source>
</evidence>
<dbReference type="SUPFAM" id="SSF53686">
    <property type="entry name" value="Tryptophan synthase beta subunit-like PLP-dependent enzymes"/>
    <property type="match status" value="1"/>
</dbReference>
<evidence type="ECO:0000256" key="5">
    <source>
        <dbReference type="ARBA" id="ARBA00011921"/>
    </source>
</evidence>
<proteinExistence type="inferred from homology"/>
<dbReference type="InterPro" id="IPR011650">
    <property type="entry name" value="Peptidase_M20_dimer"/>
</dbReference>
<dbReference type="InterPro" id="IPR010182">
    <property type="entry name" value="ArgE/DapE"/>
</dbReference>
<dbReference type="Gene3D" id="3.40.630.10">
    <property type="entry name" value="Zn peptidases"/>
    <property type="match status" value="1"/>
</dbReference>
<feature type="domain" description="Peptidase M20 dimerisation" evidence="12">
    <location>
        <begin position="542"/>
        <end position="647"/>
    </location>
</feature>
<dbReference type="GO" id="GO:0009089">
    <property type="term" value="P:lysine biosynthetic process via diaminopimelate"/>
    <property type="evidence" value="ECO:0007669"/>
    <property type="project" value="UniProtKB-UniPathway"/>
</dbReference>
<dbReference type="AlphaFoldDB" id="A0A6A6BBR6"/>
<protein>
    <recommendedName>
        <fullName evidence="6">Probable succinyl-diaminopimelate desuccinylase</fullName>
        <ecNumber evidence="5">3.5.1.18</ecNumber>
    </recommendedName>
</protein>
<dbReference type="EC" id="3.5.1.18" evidence="5"/>
<dbReference type="Pfam" id="PF07687">
    <property type="entry name" value="M20_dimer"/>
    <property type="match status" value="1"/>
</dbReference>
<evidence type="ECO:0000313" key="14">
    <source>
        <dbReference type="Proteomes" id="UP000799438"/>
    </source>
</evidence>
<dbReference type="SUPFAM" id="SSF55031">
    <property type="entry name" value="Bacterial exopeptidase dimerisation domain"/>
    <property type="match status" value="1"/>
</dbReference>
<comment type="catalytic activity">
    <reaction evidence="10">
        <text>N-succinyl-(2S,6S)-2,6-diaminopimelate + H2O = (2S,6S)-2,6-diaminopimelate + succinate</text>
        <dbReference type="Rhea" id="RHEA:22608"/>
        <dbReference type="ChEBI" id="CHEBI:15377"/>
        <dbReference type="ChEBI" id="CHEBI:30031"/>
        <dbReference type="ChEBI" id="CHEBI:57609"/>
        <dbReference type="ChEBI" id="CHEBI:58087"/>
        <dbReference type="EC" id="3.5.1.18"/>
    </reaction>
</comment>
<gene>
    <name evidence="13" type="ORF">K452DRAFT_273629</name>
</gene>
<organism evidence="13 14">
    <name type="scientific">Aplosporella prunicola CBS 121167</name>
    <dbReference type="NCBI Taxonomy" id="1176127"/>
    <lineage>
        <taxon>Eukaryota</taxon>
        <taxon>Fungi</taxon>
        <taxon>Dikarya</taxon>
        <taxon>Ascomycota</taxon>
        <taxon>Pezizomycotina</taxon>
        <taxon>Dothideomycetes</taxon>
        <taxon>Dothideomycetes incertae sedis</taxon>
        <taxon>Botryosphaeriales</taxon>
        <taxon>Aplosporellaceae</taxon>
        <taxon>Aplosporella</taxon>
    </lineage>
</organism>
<comment type="similarity">
    <text evidence="4">Belongs to the peptidase M20A family.</text>
</comment>
<dbReference type="InterPro" id="IPR036264">
    <property type="entry name" value="Bact_exopeptidase_dim_dom"/>
</dbReference>
<dbReference type="UniPathway" id="UPA00034">
    <property type="reaction ID" value="UER00021"/>
</dbReference>
<accession>A0A6A6BBR6</accession>
<dbReference type="PANTHER" id="PTHR42937:SF1">
    <property type="entry name" value="DIAMINOPROPIONATE AMMONIA-LYASE"/>
    <property type="match status" value="1"/>
</dbReference>
<dbReference type="EMBL" id="ML995489">
    <property type="protein sequence ID" value="KAF2140803.1"/>
    <property type="molecule type" value="Genomic_DNA"/>
</dbReference>
<dbReference type="GeneID" id="54296649"/>
<dbReference type="NCBIfam" id="TIGR01910">
    <property type="entry name" value="DapE-ArgE"/>
    <property type="match status" value="1"/>
</dbReference>
<evidence type="ECO:0000256" key="8">
    <source>
        <dbReference type="ARBA" id="ARBA00022833"/>
    </source>
</evidence>
<evidence type="ECO:0000256" key="6">
    <source>
        <dbReference type="ARBA" id="ARBA00016853"/>
    </source>
</evidence>
<dbReference type="OrthoDB" id="10059875at2759"/>
<evidence type="ECO:0000256" key="4">
    <source>
        <dbReference type="ARBA" id="ARBA00006247"/>
    </source>
</evidence>
<evidence type="ECO:0000313" key="13">
    <source>
        <dbReference type="EMBL" id="KAF2140803.1"/>
    </source>
</evidence>
<dbReference type="InterPro" id="IPR001261">
    <property type="entry name" value="ArgE/DapE_CS"/>
</dbReference>
<dbReference type="GO" id="GO:0009014">
    <property type="term" value="F:succinyl-diaminopimelate desuccinylase activity"/>
    <property type="evidence" value="ECO:0007669"/>
    <property type="project" value="UniProtKB-EC"/>
</dbReference>
<evidence type="ECO:0000259" key="12">
    <source>
        <dbReference type="Pfam" id="PF07687"/>
    </source>
</evidence>
<dbReference type="NCBIfam" id="NF006058">
    <property type="entry name" value="PRK08206.1"/>
    <property type="match status" value="1"/>
</dbReference>
<dbReference type="PROSITE" id="PS00758">
    <property type="entry name" value="ARGE_DAPE_CPG2_1"/>
    <property type="match status" value="1"/>
</dbReference>
<dbReference type="InterPro" id="IPR002933">
    <property type="entry name" value="Peptidase_M20"/>
</dbReference>
<keyword evidence="14" id="KW-1185">Reference proteome</keyword>
<keyword evidence="7" id="KW-0378">Hydrolase</keyword>
<dbReference type="RefSeq" id="XP_033396516.1">
    <property type="nucleotide sequence ID" value="XM_033539153.1"/>
</dbReference>
<dbReference type="SUPFAM" id="SSF53187">
    <property type="entry name" value="Zn-dependent exopeptidases"/>
    <property type="match status" value="1"/>
</dbReference>